<name>A0A3N0ARQ4_9ACTN</name>
<dbReference type="RefSeq" id="WP_123209693.1">
    <property type="nucleotide sequence ID" value="NZ_JBHTHO010000048.1"/>
</dbReference>
<gene>
    <name evidence="3" type="ORF">DMP06_10565</name>
</gene>
<protein>
    <submittedName>
        <fullName evidence="3">Cysteine hydrolase</fullName>
    </submittedName>
</protein>
<dbReference type="CDD" id="cd00431">
    <property type="entry name" value="cysteine_hydrolases"/>
    <property type="match status" value="1"/>
</dbReference>
<dbReference type="InterPro" id="IPR050272">
    <property type="entry name" value="Isochorismatase-like_hydrls"/>
</dbReference>
<evidence type="ECO:0000313" key="3">
    <source>
        <dbReference type="EMBL" id="RNL37571.1"/>
    </source>
</evidence>
<dbReference type="OrthoDB" id="9814140at2"/>
<evidence type="ECO:0000313" key="4">
    <source>
        <dbReference type="Proteomes" id="UP000269591"/>
    </source>
</evidence>
<evidence type="ECO:0000256" key="1">
    <source>
        <dbReference type="ARBA" id="ARBA00022801"/>
    </source>
</evidence>
<dbReference type="Proteomes" id="UP000269591">
    <property type="component" value="Unassembled WGS sequence"/>
</dbReference>
<dbReference type="EMBL" id="QIBX01000025">
    <property type="protein sequence ID" value="RNL37571.1"/>
    <property type="molecule type" value="Genomic_DNA"/>
</dbReference>
<dbReference type="InterPro" id="IPR036380">
    <property type="entry name" value="Isochorismatase-like_sf"/>
</dbReference>
<reference evidence="4" key="1">
    <citation type="submission" date="2018-05" db="EMBL/GenBank/DDBJ databases">
        <title>Genome Sequencing of selected type strains of the family Eggerthellaceae.</title>
        <authorList>
            <person name="Danylec N."/>
            <person name="Stoll D.A."/>
            <person name="Doetsch A."/>
            <person name="Huch M."/>
        </authorList>
    </citation>
    <scope>NUCLEOTIDE SEQUENCE [LARGE SCALE GENOMIC DNA]</scope>
    <source>
        <strain evidence="4">DSM 24851</strain>
    </source>
</reference>
<evidence type="ECO:0000259" key="2">
    <source>
        <dbReference type="Pfam" id="PF00857"/>
    </source>
</evidence>
<keyword evidence="4" id="KW-1185">Reference proteome</keyword>
<sequence>MKTYSAEALPYEFDFSLEDTALVIIDMQRDFCEHGGFGEKLGNDISLTKGIIPTVKVMLDKAREVGMTVIHTREGHRPDLSDCPPAKLNRGRKQGAGIGDEGPMGRILVRGEYGHDIVDELYPIEGEIVIDKPGKDAFYATDLELILRTRGIQHLIVCGVTTHVCVSTTIRAANDRGFDCLLLSDCSAAFDPADHEAAVRNIHQQGGIFGWATTHDKVIAALEVD</sequence>
<organism evidence="3 4">
    <name type="scientific">Slackia equolifaciens</name>
    <dbReference type="NCBI Taxonomy" id="498718"/>
    <lineage>
        <taxon>Bacteria</taxon>
        <taxon>Bacillati</taxon>
        <taxon>Actinomycetota</taxon>
        <taxon>Coriobacteriia</taxon>
        <taxon>Eggerthellales</taxon>
        <taxon>Eggerthellaceae</taxon>
        <taxon>Slackia</taxon>
    </lineage>
</organism>
<dbReference type="PANTHER" id="PTHR43540:SF9">
    <property type="entry name" value="FAMILY HYDROLASE, PUTATIVE (AFU_ORTHOLOGUE AFUA_2G08700)-RELATED"/>
    <property type="match status" value="1"/>
</dbReference>
<dbReference type="SUPFAM" id="SSF52499">
    <property type="entry name" value="Isochorismatase-like hydrolases"/>
    <property type="match status" value="1"/>
</dbReference>
<keyword evidence="1 3" id="KW-0378">Hydrolase</keyword>
<dbReference type="PANTHER" id="PTHR43540">
    <property type="entry name" value="PEROXYUREIDOACRYLATE/UREIDOACRYLATE AMIDOHYDROLASE-RELATED"/>
    <property type="match status" value="1"/>
</dbReference>
<accession>A0A3N0ARQ4</accession>
<proteinExistence type="predicted"/>
<dbReference type="AlphaFoldDB" id="A0A3N0ARQ4"/>
<dbReference type="GO" id="GO:0016787">
    <property type="term" value="F:hydrolase activity"/>
    <property type="evidence" value="ECO:0007669"/>
    <property type="project" value="UniProtKB-KW"/>
</dbReference>
<dbReference type="Pfam" id="PF00857">
    <property type="entry name" value="Isochorismatase"/>
    <property type="match status" value="1"/>
</dbReference>
<dbReference type="Gene3D" id="3.40.50.850">
    <property type="entry name" value="Isochorismatase-like"/>
    <property type="match status" value="1"/>
</dbReference>
<comment type="caution">
    <text evidence="3">The sequence shown here is derived from an EMBL/GenBank/DDBJ whole genome shotgun (WGS) entry which is preliminary data.</text>
</comment>
<dbReference type="InterPro" id="IPR000868">
    <property type="entry name" value="Isochorismatase-like_dom"/>
</dbReference>
<feature type="domain" description="Isochorismatase-like" evidence="2">
    <location>
        <begin position="20"/>
        <end position="208"/>
    </location>
</feature>